<dbReference type="OrthoDB" id="10069349at2759"/>
<proteinExistence type="predicted"/>
<dbReference type="SUPFAM" id="SSF53300">
    <property type="entry name" value="vWA-like"/>
    <property type="match status" value="1"/>
</dbReference>
<keyword evidence="2" id="KW-0697">Rotamase</keyword>
<feature type="compositionally biased region" description="Acidic residues" evidence="3">
    <location>
        <begin position="1586"/>
        <end position="1603"/>
    </location>
</feature>
<feature type="domain" description="UBC core" evidence="4">
    <location>
        <begin position="1429"/>
        <end position="1575"/>
    </location>
</feature>
<evidence type="ECO:0000259" key="4">
    <source>
        <dbReference type="PROSITE" id="PS50127"/>
    </source>
</evidence>
<dbReference type="SMART" id="SM00212">
    <property type="entry name" value="UBCc"/>
    <property type="match status" value="1"/>
</dbReference>
<dbReference type="PANTHER" id="PTHR24068">
    <property type="entry name" value="UBIQUITIN-CONJUGATING ENZYME E2"/>
    <property type="match status" value="1"/>
</dbReference>
<evidence type="ECO:0000259" key="5">
    <source>
        <dbReference type="PROSITE" id="PS50234"/>
    </source>
</evidence>
<dbReference type="InterPro" id="IPR003613">
    <property type="entry name" value="Ubox_domain"/>
</dbReference>
<dbReference type="Gene3D" id="3.40.50.410">
    <property type="entry name" value="von Willebrand factor, type A domain"/>
    <property type="match status" value="1"/>
</dbReference>
<evidence type="ECO:0000313" key="7">
    <source>
        <dbReference type="EMBL" id="ROW09157.1"/>
    </source>
</evidence>
<dbReference type="SUPFAM" id="SSF57850">
    <property type="entry name" value="RING/U-box"/>
    <property type="match status" value="1"/>
</dbReference>
<dbReference type="CDD" id="cd00198">
    <property type="entry name" value="vWFA"/>
    <property type="match status" value="1"/>
</dbReference>
<dbReference type="GO" id="GO:0003755">
    <property type="term" value="F:peptidyl-prolyl cis-trans isomerase activity"/>
    <property type="evidence" value="ECO:0007669"/>
    <property type="project" value="UniProtKB-KW"/>
</dbReference>
<dbReference type="PROSITE" id="PS50127">
    <property type="entry name" value="UBC_2"/>
    <property type="match status" value="1"/>
</dbReference>
<dbReference type="EC" id="5.2.1.8" evidence="1"/>
<dbReference type="InterPro" id="IPR000608">
    <property type="entry name" value="UBC"/>
</dbReference>
<evidence type="ECO:0000256" key="3">
    <source>
        <dbReference type="SAM" id="MobiDB-lite"/>
    </source>
</evidence>
<comment type="caution">
    <text evidence="7">The sequence shown here is derived from an EMBL/GenBank/DDBJ whole genome shotgun (WGS) entry which is preliminary data.</text>
</comment>
<dbReference type="InterPro" id="IPR013083">
    <property type="entry name" value="Znf_RING/FYVE/PHD"/>
</dbReference>
<gene>
    <name evidence="7" type="ORF">VPNG_05757</name>
</gene>
<dbReference type="EMBL" id="LKEB01000032">
    <property type="protein sequence ID" value="ROW09157.1"/>
    <property type="molecule type" value="Genomic_DNA"/>
</dbReference>
<dbReference type="Pfam" id="PF00179">
    <property type="entry name" value="UQ_con"/>
    <property type="match status" value="1"/>
</dbReference>
<feature type="region of interest" description="Disordered" evidence="3">
    <location>
        <begin position="1573"/>
        <end position="1603"/>
    </location>
</feature>
<dbReference type="Proteomes" id="UP000285146">
    <property type="component" value="Unassembled WGS sequence"/>
</dbReference>
<reference evidence="7 8" key="1">
    <citation type="submission" date="2015-09" db="EMBL/GenBank/DDBJ databases">
        <title>Host preference determinants of Valsa canker pathogens revealed by comparative genomics.</title>
        <authorList>
            <person name="Yin Z."/>
            <person name="Huang L."/>
        </authorList>
    </citation>
    <scope>NUCLEOTIDE SEQUENCE [LARGE SCALE GENOMIC DNA]</scope>
    <source>
        <strain evidence="7 8">SXYLt</strain>
    </source>
</reference>
<feature type="domain" description="U-box" evidence="6">
    <location>
        <begin position="879"/>
        <end position="952"/>
    </location>
</feature>
<protein>
    <recommendedName>
        <fullName evidence="1">peptidylprolyl isomerase</fullName>
        <ecNumber evidence="1">5.2.1.8</ecNumber>
    </recommendedName>
</protein>
<accession>A0A423X099</accession>
<name>A0A423X099_9PEZI</name>
<dbReference type="Gene3D" id="3.30.40.10">
    <property type="entry name" value="Zinc/RING finger domain, C3HC4 (zinc finger)"/>
    <property type="match status" value="1"/>
</dbReference>
<dbReference type="GO" id="GO:0016567">
    <property type="term" value="P:protein ubiquitination"/>
    <property type="evidence" value="ECO:0007669"/>
    <property type="project" value="InterPro"/>
</dbReference>
<dbReference type="PROSITE" id="PS50234">
    <property type="entry name" value="VWFA"/>
    <property type="match status" value="1"/>
</dbReference>
<sequence>MEKQRYLVVIVRPPSEGAPSSLDKPSFLLPFSPQATVNEFVQAFWERLIRRHDQRISLTPDSHHVTLHLGDEAGPTLDIEDVLSDVVLDAQREKLFAVFSESKNEAVPEQTEKATNPKVVKDNREEHLSFRIITPSSARNRDSFPVLKVPISKTIRELRHYIAEHLAFTSTTEETFDICECNCKLAADVARGPSPPNQFVVIHGKSVVERIPLGTATEAGLKQLLSVQFGHDIETRKWINLFGDDHDANNRDTYVKTPVVSICSRQRHTPARARVNYDESGKTKSRVLDLHTSELPIHPATYGFTIEMLGLESLAVEGIVDIFALPRITVGELPDLKGKSSIFRSQAHWEPASQSDRGMAMFLSSLRVFTSVVQDMSDELQDAVLYAFDLLTRFPPALRCLHILIHGRTPSALDCAALSQAIFTVLDGHLPLNVICRDRSRLFEGSRLVFGYILETARSLSQLSFSGLDADPETSGLRYTSAFSITDLRDHKTMEPVSRPVQTSDGLMEANLFRSLQDSGVLAETHMQSFPVQTDIDPNLARSAFQGGGSCCEVTVLSLGNLKDCYNFQGSPGANGTLDLDTLRDLGQLAESCSRNKLAVHMPSQLSSAVAPRLAFDRNAHLAVYTGEQPCGEPGKSSIIFRPKHGEETIDPAVLEQLIAPIIKEYEEDGTATFDATGGTEVRRLRDPDEILMFCVDTSQSMGSPTDFGQVNQDNHHIPEQPKVAGQDEVLVESGSNSRPSLYDTEHSLVRYECFDDMVAIVSAAAEANKDNVARKVLGFLSIVLDSDIADESKDIERLHELGRAGRRQAAHLESKLEQLRLFCAGIRTYKESLVLLLRCRATRIAENSARHWTWSFGDPIPAKPSSEAMPILAPEIAELPNHLRCPISHNLMEDAVKATDGQTYSRSAISKWFAIRKSSLLHGAPLDDISLTVDAEVRDQVASWIAGEGIGRGLDVITVTFNSRISSFNRSIARTTSLANLYKLAYRGLLGRFEAFELSTRNSDPIPPTARRSVASIGLEDGDHITVRLPEDSAVWGLDPDKRPVAARTGVCHLCLVKVYWWTSSEPFSYWVNKDTTQTVVSVIWKYWRFEVQKNPFVNLSMRAVAMNVLHRGDGWYNADVKKRSDQLASFLNRHYCVGRLGSESVYVDGDSGQSSSTREIDSEHLVLKVLIEEPRTTKRDAQLTRLDVLKQMFEALINRMLAYNYKNHVGLVTFSSEPQVAMSITHVLENFRRATNELSNCGDTALWDALALAGDQIEQYALRYPDAKKRIIVISDGMDTKSTANTHYGTTTALFRKGISVDSICLGDGQNADLRTLSYLLGSYRFRPSTLANAMAICEMEPFLSLTQRPPITFPLSNRAYSEFFSNYFISARSRSVSTKVTDDCVPSIKRHPRLDDDFVQLTALAAQRKDGSLGGNTSSGSTGPRLRMLRLMNEMRTIAARVNPKYDVYVSTADISFWKVVIEGPDGSPYSDGTFLMYLHAEDDYPTRAPKARFVTKIKHPNINAHGRVCHSIFDRDWTSDTSMAMVLDTVYGLLYQPEDSDPVNTIHALEYHLDELSFEEEAWKHARKHASKTRDQWRADLLGDDDSDESDSDDDGTGP</sequence>
<dbReference type="Gene3D" id="3.10.110.10">
    <property type="entry name" value="Ubiquitin Conjugating Enzyme"/>
    <property type="match status" value="1"/>
</dbReference>
<keyword evidence="2" id="KW-0413">Isomerase</keyword>
<feature type="domain" description="VWFA" evidence="5">
    <location>
        <begin position="1168"/>
        <end position="1322"/>
    </location>
</feature>
<dbReference type="InterPro" id="IPR036465">
    <property type="entry name" value="vWFA_dom_sf"/>
</dbReference>
<dbReference type="Pfam" id="PF13519">
    <property type="entry name" value="VWA_2"/>
    <property type="match status" value="1"/>
</dbReference>
<dbReference type="SUPFAM" id="SSF54495">
    <property type="entry name" value="UBC-like"/>
    <property type="match status" value="1"/>
</dbReference>
<dbReference type="SMART" id="SM00504">
    <property type="entry name" value="Ubox"/>
    <property type="match status" value="1"/>
</dbReference>
<dbReference type="PROSITE" id="PS51698">
    <property type="entry name" value="U_BOX"/>
    <property type="match status" value="1"/>
</dbReference>
<dbReference type="GO" id="GO:0004842">
    <property type="term" value="F:ubiquitin-protein transferase activity"/>
    <property type="evidence" value="ECO:0007669"/>
    <property type="project" value="InterPro"/>
</dbReference>
<dbReference type="InterPro" id="IPR016135">
    <property type="entry name" value="UBQ-conjugating_enzyme/RWD"/>
</dbReference>
<organism evidence="7 8">
    <name type="scientific">Cytospora leucostoma</name>
    <dbReference type="NCBI Taxonomy" id="1230097"/>
    <lineage>
        <taxon>Eukaryota</taxon>
        <taxon>Fungi</taxon>
        <taxon>Dikarya</taxon>
        <taxon>Ascomycota</taxon>
        <taxon>Pezizomycotina</taxon>
        <taxon>Sordariomycetes</taxon>
        <taxon>Sordariomycetidae</taxon>
        <taxon>Diaporthales</taxon>
        <taxon>Cytosporaceae</taxon>
        <taxon>Cytospora</taxon>
    </lineage>
</organism>
<dbReference type="InterPro" id="IPR002035">
    <property type="entry name" value="VWF_A"/>
</dbReference>
<dbReference type="CDD" id="cd16655">
    <property type="entry name" value="RING-Ubox_WDSUB1-like"/>
    <property type="match status" value="1"/>
</dbReference>
<evidence type="ECO:0000313" key="8">
    <source>
        <dbReference type="Proteomes" id="UP000285146"/>
    </source>
</evidence>
<evidence type="ECO:0000256" key="1">
    <source>
        <dbReference type="ARBA" id="ARBA00013194"/>
    </source>
</evidence>
<dbReference type="Pfam" id="PF04564">
    <property type="entry name" value="U-box"/>
    <property type="match status" value="1"/>
</dbReference>
<dbReference type="InParanoid" id="A0A423X099"/>
<evidence type="ECO:0000259" key="6">
    <source>
        <dbReference type="PROSITE" id="PS51698"/>
    </source>
</evidence>
<keyword evidence="8" id="KW-1185">Reference proteome</keyword>
<dbReference type="STRING" id="1230097.A0A423X099"/>
<evidence type="ECO:0000256" key="2">
    <source>
        <dbReference type="ARBA" id="ARBA00023110"/>
    </source>
</evidence>